<organism evidence="1 2">
    <name type="scientific">Anaerocolumna cellulosilytica</name>
    <dbReference type="NCBI Taxonomy" id="433286"/>
    <lineage>
        <taxon>Bacteria</taxon>
        <taxon>Bacillati</taxon>
        <taxon>Bacillota</taxon>
        <taxon>Clostridia</taxon>
        <taxon>Lachnospirales</taxon>
        <taxon>Lachnospiraceae</taxon>
        <taxon>Anaerocolumna</taxon>
    </lineage>
</organism>
<dbReference type="InterPro" id="IPR027365">
    <property type="entry name" value="GNAT_acetyltra_YdfB-like"/>
</dbReference>
<gene>
    <name evidence="1" type="ORF">acsn021_37440</name>
</gene>
<protein>
    <submittedName>
        <fullName evidence="1">Uncharacterized protein</fullName>
    </submittedName>
</protein>
<accession>A0A6S6RAT6</accession>
<evidence type="ECO:0000313" key="2">
    <source>
        <dbReference type="Proteomes" id="UP000515561"/>
    </source>
</evidence>
<sequence length="237" mass="27668">MRSELENVDKIINWIYENWISKEFFLENGFGICLIIGNTIVSWSLSENVFNDECEIGIETDDRFRRKGYGTITVSQAVNYCKSRGIKVVAWHCRNNNMGSYKIVEKLNFKKILTYSTYHAWFNSFDNYLVNGQYYLSETKDYKKSGQFYQKAFDMKEINAISVINSKIFSEIDNIKWCYYNAACSWALAGKSELAFTNLEKAVEEGWKNVKMLETDERLFSLRGNGKWNSLLTKITC</sequence>
<dbReference type="Proteomes" id="UP000515561">
    <property type="component" value="Chromosome"/>
</dbReference>
<dbReference type="SUPFAM" id="SSF55729">
    <property type="entry name" value="Acyl-CoA N-acyltransferases (Nat)"/>
    <property type="match status" value="1"/>
</dbReference>
<dbReference type="PROSITE" id="PS51186">
    <property type="entry name" value="GNAT"/>
    <property type="match status" value="1"/>
</dbReference>
<dbReference type="PANTHER" id="PTHR31143">
    <property type="match status" value="1"/>
</dbReference>
<name>A0A6S6RAT6_9FIRM</name>
<dbReference type="InterPro" id="IPR016181">
    <property type="entry name" value="Acyl_CoA_acyltransferase"/>
</dbReference>
<dbReference type="EMBL" id="AP023367">
    <property type="protein sequence ID" value="BCJ96175.1"/>
    <property type="molecule type" value="Genomic_DNA"/>
</dbReference>
<dbReference type="AlphaFoldDB" id="A0A6S6RAT6"/>
<keyword evidence="2" id="KW-1185">Reference proteome</keyword>
<dbReference type="Gene3D" id="3.40.630.30">
    <property type="match status" value="1"/>
</dbReference>
<reference evidence="1 2" key="1">
    <citation type="journal article" date="2016" name="Int. J. Syst. Evol. Microbiol.">
        <title>Descriptions of Anaerotaenia torta gen. nov., sp. nov. and Anaerocolumna cellulosilytica gen. nov., sp. nov. isolated from a methanogenic reactor of cattle waste.</title>
        <authorList>
            <person name="Uek A."/>
            <person name="Ohtaki Y."/>
            <person name="Kaku N."/>
            <person name="Ueki K."/>
        </authorList>
    </citation>
    <scope>NUCLEOTIDE SEQUENCE [LARGE SCALE GENOMIC DNA]</scope>
    <source>
        <strain evidence="1 2">SN021</strain>
    </source>
</reference>
<proteinExistence type="predicted"/>
<dbReference type="NCBIfam" id="NF047558">
    <property type="entry name" value="TPR_END_plus"/>
    <property type="match status" value="1"/>
</dbReference>
<dbReference type="Pfam" id="PF12746">
    <property type="entry name" value="GNAT_acetyltran"/>
    <property type="match status" value="1"/>
</dbReference>
<dbReference type="InterPro" id="IPR000182">
    <property type="entry name" value="GNAT_dom"/>
</dbReference>
<dbReference type="GO" id="GO:0016747">
    <property type="term" value="F:acyltransferase activity, transferring groups other than amino-acyl groups"/>
    <property type="evidence" value="ECO:0007669"/>
    <property type="project" value="InterPro"/>
</dbReference>
<dbReference type="RefSeq" id="WP_184091612.1">
    <property type="nucleotide sequence ID" value="NZ_AP023367.1"/>
</dbReference>
<dbReference type="PANTHER" id="PTHR31143:SF2">
    <property type="entry name" value="FR47-LIKE DOMAIN-CONTAINING PROTEIN-RELATED"/>
    <property type="match status" value="1"/>
</dbReference>
<dbReference type="KEGG" id="acel:acsn021_37440"/>
<evidence type="ECO:0000313" key="1">
    <source>
        <dbReference type="EMBL" id="BCJ96175.1"/>
    </source>
</evidence>